<organism evidence="1 2">
    <name type="scientific">Caerostris extrusa</name>
    <name type="common">Bark spider</name>
    <name type="synonym">Caerostris bankana</name>
    <dbReference type="NCBI Taxonomy" id="172846"/>
    <lineage>
        <taxon>Eukaryota</taxon>
        <taxon>Metazoa</taxon>
        <taxon>Ecdysozoa</taxon>
        <taxon>Arthropoda</taxon>
        <taxon>Chelicerata</taxon>
        <taxon>Arachnida</taxon>
        <taxon>Araneae</taxon>
        <taxon>Araneomorphae</taxon>
        <taxon>Entelegynae</taxon>
        <taxon>Araneoidea</taxon>
        <taxon>Araneidae</taxon>
        <taxon>Caerostris</taxon>
    </lineage>
</organism>
<gene>
    <name evidence="1" type="ORF">CEXT_333021</name>
</gene>
<accession>A0AAV4TPQ1</accession>
<reference evidence="1 2" key="1">
    <citation type="submission" date="2021-06" db="EMBL/GenBank/DDBJ databases">
        <title>Caerostris extrusa draft genome.</title>
        <authorList>
            <person name="Kono N."/>
            <person name="Arakawa K."/>
        </authorList>
    </citation>
    <scope>NUCLEOTIDE SEQUENCE [LARGE SCALE GENOMIC DNA]</scope>
</reference>
<dbReference type="AlphaFoldDB" id="A0AAV4TPQ1"/>
<comment type="caution">
    <text evidence="1">The sequence shown here is derived from an EMBL/GenBank/DDBJ whole genome shotgun (WGS) entry which is preliminary data.</text>
</comment>
<dbReference type="EMBL" id="BPLR01011667">
    <property type="protein sequence ID" value="GIY48034.1"/>
    <property type="molecule type" value="Genomic_DNA"/>
</dbReference>
<name>A0AAV4TPQ1_CAEEX</name>
<keyword evidence="2" id="KW-1185">Reference proteome</keyword>
<dbReference type="Proteomes" id="UP001054945">
    <property type="component" value="Unassembled WGS sequence"/>
</dbReference>
<sequence length="197" mass="21774">MNISRNVRKRRFVDATYPVNQYIMRKILLLASTARHESYAEISADSFASSVSVARSDPRGHLKQEVQLADLTVHAPLLRQQDISRGYRMFEVSSYGIVPTIAKTKGSIAKKFDLELSSTQKGPPRKTVNSGMAKMLSTLVAKSWPINLLLGFVIVVSRGTICEWDGRPVIGACWDPDLKYGIVFGSLVLMEEGIAAS</sequence>
<evidence type="ECO:0000313" key="1">
    <source>
        <dbReference type="EMBL" id="GIY48034.1"/>
    </source>
</evidence>
<proteinExistence type="predicted"/>
<protein>
    <submittedName>
        <fullName evidence="1">Uncharacterized protein</fullName>
    </submittedName>
</protein>
<evidence type="ECO:0000313" key="2">
    <source>
        <dbReference type="Proteomes" id="UP001054945"/>
    </source>
</evidence>